<sequence>MNLADLPEATLEKIKSVHWDSILEKHEGPGTWESVLQYSHPEFLLVGEHHVLLPIDVEHHSNITILRDILSIDRSSLTLFLQDTTYSQNWYDSGFLAVCDRLENFFIAIVYHEWFVIERPSFFEAFKSNV</sequence>
<comment type="caution">
    <text evidence="1">The sequence shown here is derived from an EMBL/GenBank/DDBJ whole genome shotgun (WGS) entry which is preliminary data.</text>
</comment>
<reference evidence="1" key="1">
    <citation type="journal article" date="2020" name="mSystems">
        <title>Genome- and Community-Level Interaction Insights into Carbon Utilization and Element Cycling Functions of Hydrothermarchaeota in Hydrothermal Sediment.</title>
        <authorList>
            <person name="Zhou Z."/>
            <person name="Liu Y."/>
            <person name="Xu W."/>
            <person name="Pan J."/>
            <person name="Luo Z.H."/>
            <person name="Li M."/>
        </authorList>
    </citation>
    <scope>NUCLEOTIDE SEQUENCE [LARGE SCALE GENOMIC DNA]</scope>
    <source>
        <strain evidence="1">SpSt-418</strain>
    </source>
</reference>
<accession>A0A7C3PRZ7</accession>
<gene>
    <name evidence="1" type="ORF">ENR64_21065</name>
</gene>
<dbReference type="AlphaFoldDB" id="A0A7C3PRZ7"/>
<evidence type="ECO:0000313" key="1">
    <source>
        <dbReference type="EMBL" id="HFN00198.1"/>
    </source>
</evidence>
<dbReference type="EMBL" id="DSRU01000303">
    <property type="protein sequence ID" value="HFN00198.1"/>
    <property type="molecule type" value="Genomic_DNA"/>
</dbReference>
<organism evidence="1">
    <name type="scientific">Oscillatoriales cyanobacterium SpSt-418</name>
    <dbReference type="NCBI Taxonomy" id="2282169"/>
    <lineage>
        <taxon>Bacteria</taxon>
        <taxon>Bacillati</taxon>
        <taxon>Cyanobacteriota</taxon>
        <taxon>Cyanophyceae</taxon>
        <taxon>Oscillatoriophycideae</taxon>
        <taxon>Oscillatoriales</taxon>
    </lineage>
</organism>
<name>A0A7C3PRZ7_9CYAN</name>
<protein>
    <submittedName>
        <fullName evidence="1">Uncharacterized protein</fullName>
    </submittedName>
</protein>
<proteinExistence type="predicted"/>